<comment type="caution">
    <text evidence="4">The sequence shown here is derived from an EMBL/GenBank/DDBJ whole genome shotgun (WGS) entry which is preliminary data.</text>
</comment>
<dbReference type="CDD" id="cd13399">
    <property type="entry name" value="Slt35-like"/>
    <property type="match status" value="1"/>
</dbReference>
<feature type="signal peptide" evidence="2">
    <location>
        <begin position="1"/>
        <end position="27"/>
    </location>
</feature>
<protein>
    <submittedName>
        <fullName evidence="4">Lytic transglycosylase domain-containing protein</fullName>
    </submittedName>
</protein>
<organism evidence="4 5">
    <name type="scientific">Mycolicibacterium brumae</name>
    <dbReference type="NCBI Taxonomy" id="85968"/>
    <lineage>
        <taxon>Bacteria</taxon>
        <taxon>Bacillati</taxon>
        <taxon>Actinomycetota</taxon>
        <taxon>Actinomycetes</taxon>
        <taxon>Mycobacteriales</taxon>
        <taxon>Mycobacteriaceae</taxon>
        <taxon>Mycolicibacterium</taxon>
    </lineage>
</organism>
<evidence type="ECO:0000259" key="3">
    <source>
        <dbReference type="Pfam" id="PF01464"/>
    </source>
</evidence>
<name>A0A2G5PDH6_9MYCO</name>
<feature type="domain" description="Transglycosylase SLT" evidence="3">
    <location>
        <begin position="164"/>
        <end position="258"/>
    </location>
</feature>
<dbReference type="InterPro" id="IPR023346">
    <property type="entry name" value="Lysozyme-like_dom_sf"/>
</dbReference>
<proteinExistence type="predicted"/>
<evidence type="ECO:0000313" key="5">
    <source>
        <dbReference type="Proteomes" id="UP000230551"/>
    </source>
</evidence>
<dbReference type="OrthoDB" id="9796191at2"/>
<evidence type="ECO:0000313" key="4">
    <source>
        <dbReference type="EMBL" id="PIB76140.1"/>
    </source>
</evidence>
<reference evidence="4 5" key="1">
    <citation type="journal article" date="2017" name="Infect. Genet. Evol.">
        <title>The new phylogeny of the genus Mycobacterium: The old and the news.</title>
        <authorList>
            <person name="Tortoli E."/>
            <person name="Fedrizzi T."/>
            <person name="Meehan C.J."/>
            <person name="Trovato A."/>
            <person name="Grottola A."/>
            <person name="Giacobazzi E."/>
            <person name="Serpini G.F."/>
            <person name="Tagliazucchi S."/>
            <person name="Fabio A."/>
            <person name="Bettua C."/>
            <person name="Bertorelli R."/>
            <person name="Frascaro F."/>
            <person name="De Sanctis V."/>
            <person name="Pecorari M."/>
            <person name="Jousson O."/>
            <person name="Segata N."/>
            <person name="Cirillo D.M."/>
        </authorList>
    </citation>
    <scope>NUCLEOTIDE SEQUENCE [LARGE SCALE GENOMIC DNA]</scope>
    <source>
        <strain evidence="4 5">CIP1034565</strain>
    </source>
</reference>
<dbReference type="Proteomes" id="UP000230551">
    <property type="component" value="Unassembled WGS sequence"/>
</dbReference>
<dbReference type="InterPro" id="IPR008258">
    <property type="entry name" value="Transglycosylase_SLT_dom_1"/>
</dbReference>
<dbReference type="STRING" id="85968.GCA_900073015_00064"/>
<dbReference type="Gene3D" id="1.10.530.10">
    <property type="match status" value="1"/>
</dbReference>
<keyword evidence="2" id="KW-0732">Signal</keyword>
<feature type="chain" id="PRO_5039581759" evidence="2">
    <location>
        <begin position="28"/>
        <end position="312"/>
    </location>
</feature>
<dbReference type="PROSITE" id="PS51257">
    <property type="entry name" value="PROKAR_LIPOPROTEIN"/>
    <property type="match status" value="1"/>
</dbReference>
<dbReference type="AlphaFoldDB" id="A0A2G5PDH6"/>
<keyword evidence="5" id="KW-1185">Reference proteome</keyword>
<dbReference type="EMBL" id="PDCN02000006">
    <property type="protein sequence ID" value="PIB76140.1"/>
    <property type="molecule type" value="Genomic_DNA"/>
</dbReference>
<evidence type="ECO:0000256" key="1">
    <source>
        <dbReference type="SAM" id="MobiDB-lite"/>
    </source>
</evidence>
<sequence length="312" mass="32933">MMAGDRRKRGAALLVVLLIAGCAQTPANPENPGAAVVADSSRPVPPAPAVSPAPAGAQPKLAAEPDQLGRDLVADERALADPSTSAAALTAAARRQQAAYRLIARSPDIDAVVRPGIPADLADGYHRNVNAIQQLTALATPLDTLPAWRIQPPAPVDELRGHYREAEAAFGVGWNYLAAINFVETRFGRIVGDSSAGAQGPMQFMPGTWAAYGAGGDVRDPRDAMMGAARYLAANNFAGDPDGAIFRYNNSQRYVAAVNDYAAVLAADAHALGGYHRWEVYYKTTAGDVLLPVGYQQAERIPVADYLADHPQ</sequence>
<evidence type="ECO:0000256" key="2">
    <source>
        <dbReference type="SAM" id="SignalP"/>
    </source>
</evidence>
<accession>A0A2G5PDH6</accession>
<dbReference type="SUPFAM" id="SSF53955">
    <property type="entry name" value="Lysozyme-like"/>
    <property type="match status" value="1"/>
</dbReference>
<gene>
    <name evidence="4" type="ORF">CQY22_007105</name>
</gene>
<feature type="region of interest" description="Disordered" evidence="1">
    <location>
        <begin position="28"/>
        <end position="60"/>
    </location>
</feature>
<dbReference type="Pfam" id="PF01464">
    <property type="entry name" value="SLT"/>
    <property type="match status" value="1"/>
</dbReference>